<dbReference type="Proteomes" id="UP000030758">
    <property type="component" value="Unassembled WGS sequence"/>
</dbReference>
<dbReference type="AlphaFoldDB" id="A0A085NTS9"/>
<reference evidence="1" key="1">
    <citation type="journal article" date="2014" name="Nat. Genet.">
        <title>Genome and transcriptome of the porcine whipworm Trichuris suis.</title>
        <authorList>
            <person name="Jex A.R."/>
            <person name="Nejsum P."/>
            <person name="Schwarz E.M."/>
            <person name="Hu L."/>
            <person name="Young N.D."/>
            <person name="Hall R.S."/>
            <person name="Korhonen P.K."/>
            <person name="Liao S."/>
            <person name="Thamsborg S."/>
            <person name="Xia J."/>
            <person name="Xu P."/>
            <person name="Wang S."/>
            <person name="Scheerlinck J.P."/>
            <person name="Hofmann A."/>
            <person name="Sternberg P.W."/>
            <person name="Wang J."/>
            <person name="Gasser R.B."/>
        </authorList>
    </citation>
    <scope>NUCLEOTIDE SEQUENCE [LARGE SCALE GENOMIC DNA]</scope>
    <source>
        <strain evidence="1">DCEP-RM93F</strain>
    </source>
</reference>
<name>A0A085NTS9_9BILA</name>
<evidence type="ECO:0000313" key="1">
    <source>
        <dbReference type="EMBL" id="KFD72875.1"/>
    </source>
</evidence>
<proteinExistence type="predicted"/>
<gene>
    <name evidence="1" type="ORF">M514_14779</name>
</gene>
<organism evidence="1">
    <name type="scientific">Trichuris suis</name>
    <name type="common">pig whipworm</name>
    <dbReference type="NCBI Taxonomy" id="68888"/>
    <lineage>
        <taxon>Eukaryota</taxon>
        <taxon>Metazoa</taxon>
        <taxon>Ecdysozoa</taxon>
        <taxon>Nematoda</taxon>
        <taxon>Enoplea</taxon>
        <taxon>Dorylaimia</taxon>
        <taxon>Trichinellida</taxon>
        <taxon>Trichuridae</taxon>
        <taxon>Trichuris</taxon>
    </lineage>
</organism>
<accession>A0A085NTS9</accession>
<dbReference type="EMBL" id="KL367475">
    <property type="protein sequence ID" value="KFD72875.1"/>
    <property type="molecule type" value="Genomic_DNA"/>
</dbReference>
<protein>
    <submittedName>
        <fullName evidence="1">Uncharacterized protein</fullName>
    </submittedName>
</protein>
<sequence length="107" mass="12281">MQVPSRLSLPIGKEVSGLPMTGPWQQKRMDITTDNVRLNVSNVLNPWIQYRSSSLTDWIAAIVKNGFCVLVLLMSHLQQSVYQHPVWDSYCHDQMMQKQLSVCTFQS</sequence>